<evidence type="ECO:0000313" key="3">
    <source>
        <dbReference type="Proteomes" id="UP000199531"/>
    </source>
</evidence>
<feature type="transmembrane region" description="Helical" evidence="1">
    <location>
        <begin position="49"/>
        <end position="69"/>
    </location>
</feature>
<organism evidence="2 3">
    <name type="scientific">Brachymonas denitrificans DSM 15123</name>
    <dbReference type="NCBI Taxonomy" id="1121117"/>
    <lineage>
        <taxon>Bacteria</taxon>
        <taxon>Pseudomonadati</taxon>
        <taxon>Pseudomonadota</taxon>
        <taxon>Betaproteobacteria</taxon>
        <taxon>Burkholderiales</taxon>
        <taxon>Comamonadaceae</taxon>
        <taxon>Brachymonas</taxon>
    </lineage>
</organism>
<evidence type="ECO:0000313" key="2">
    <source>
        <dbReference type="EMBL" id="SEN17010.1"/>
    </source>
</evidence>
<dbReference type="AlphaFoldDB" id="A0A1H8ECA4"/>
<keyword evidence="3" id="KW-1185">Reference proteome</keyword>
<name>A0A1H8ECA4_9BURK</name>
<keyword evidence="1" id="KW-0472">Membrane</keyword>
<accession>A0A1H8ECA4</accession>
<proteinExistence type="predicted"/>
<sequence length="73" mass="8128">MITGVLFLLFGVLGLYLVSRRQFYRRNVAGVEEFSSHSAMIGARLLEKVIRIASWLLVVFGIIAVIAAYSRPA</sequence>
<evidence type="ECO:0000256" key="1">
    <source>
        <dbReference type="SAM" id="Phobius"/>
    </source>
</evidence>
<dbReference type="EMBL" id="FOCW01000001">
    <property type="protein sequence ID" value="SEN17010.1"/>
    <property type="molecule type" value="Genomic_DNA"/>
</dbReference>
<evidence type="ECO:0008006" key="4">
    <source>
        <dbReference type="Google" id="ProtNLM"/>
    </source>
</evidence>
<keyword evidence="1" id="KW-1133">Transmembrane helix</keyword>
<reference evidence="2 3" key="1">
    <citation type="submission" date="2016-10" db="EMBL/GenBank/DDBJ databases">
        <authorList>
            <person name="de Groot N.N."/>
        </authorList>
    </citation>
    <scope>NUCLEOTIDE SEQUENCE [LARGE SCALE GENOMIC DNA]</scope>
    <source>
        <strain evidence="2 3">DSM 15123</strain>
    </source>
</reference>
<dbReference type="Proteomes" id="UP000199531">
    <property type="component" value="Unassembled WGS sequence"/>
</dbReference>
<protein>
    <recommendedName>
        <fullName evidence="4">Molybdenum ABC transporter permease</fullName>
    </recommendedName>
</protein>
<keyword evidence="1" id="KW-0812">Transmembrane</keyword>
<gene>
    <name evidence="2" type="ORF">SAMN02745977_00635</name>
</gene>